<evidence type="ECO:0000313" key="2">
    <source>
        <dbReference type="Proteomes" id="UP001382904"/>
    </source>
</evidence>
<organism evidence="1 2">
    <name type="scientific">Streptomyces caledonius</name>
    <dbReference type="NCBI Taxonomy" id="3134107"/>
    <lineage>
        <taxon>Bacteria</taxon>
        <taxon>Bacillati</taxon>
        <taxon>Actinomycetota</taxon>
        <taxon>Actinomycetes</taxon>
        <taxon>Kitasatosporales</taxon>
        <taxon>Streptomycetaceae</taxon>
        <taxon>Streptomyces</taxon>
    </lineage>
</organism>
<accession>A0ABU8TXW8</accession>
<comment type="caution">
    <text evidence="1">The sequence shown here is derived from an EMBL/GenBank/DDBJ whole genome shotgun (WGS) entry which is preliminary data.</text>
</comment>
<protein>
    <submittedName>
        <fullName evidence="1">Uncharacterized protein</fullName>
    </submittedName>
</protein>
<proteinExistence type="predicted"/>
<name>A0ABU8TXW8_9ACTN</name>
<reference evidence="1 2" key="1">
    <citation type="submission" date="2024-03" db="EMBL/GenBank/DDBJ databases">
        <title>Novel Streptomyces species of biotechnological and ecological value are a feature of Machair soil.</title>
        <authorList>
            <person name="Prole J.R."/>
            <person name="Goodfellow M."/>
            <person name="Allenby N."/>
            <person name="Ward A.C."/>
        </authorList>
    </citation>
    <scope>NUCLEOTIDE SEQUENCE [LARGE SCALE GENOMIC DNA]</scope>
    <source>
        <strain evidence="1 2">MS1.HAVA.3</strain>
    </source>
</reference>
<keyword evidence="2" id="KW-1185">Reference proteome</keyword>
<sequence>MSDIPDGNSVALRTGVRAYRRSVQAEPQDRFLDVPVVGDPLGLVGLSEIGQGLVRETRCEPDPAGSGGAHPFQRPGQRWIVRFGIVPVARPDPPHQVDEDGLALAVVRRDVRAGQIQHRVVHPRPVRRGDLDGQRVRVDGIRAVRPAQYEGVGTAAEAHRVDHHDADLVQDAVQLVLGHGQVGRQLHGVRGEVQARRVLPELRRGLSPQPRLLHRRGHQGCWVLPPQPGHRHGLLGRVDVLQDGQ</sequence>
<gene>
    <name evidence="1" type="ORF">WKI68_01520</name>
</gene>
<dbReference type="EMBL" id="JBBKAM010000002">
    <property type="protein sequence ID" value="MEJ8640466.1"/>
    <property type="molecule type" value="Genomic_DNA"/>
</dbReference>
<evidence type="ECO:0000313" key="1">
    <source>
        <dbReference type="EMBL" id="MEJ8640466.1"/>
    </source>
</evidence>
<dbReference type="Proteomes" id="UP001382904">
    <property type="component" value="Unassembled WGS sequence"/>
</dbReference>